<name>A0A3P7IN67_STRVU</name>
<proteinExistence type="predicted"/>
<evidence type="ECO:0000313" key="1">
    <source>
        <dbReference type="EMBL" id="VDM67044.1"/>
    </source>
</evidence>
<evidence type="ECO:0000313" key="2">
    <source>
        <dbReference type="Proteomes" id="UP000270094"/>
    </source>
</evidence>
<reference evidence="1 2" key="1">
    <citation type="submission" date="2018-11" db="EMBL/GenBank/DDBJ databases">
        <authorList>
            <consortium name="Pathogen Informatics"/>
        </authorList>
    </citation>
    <scope>NUCLEOTIDE SEQUENCE [LARGE SCALE GENOMIC DNA]</scope>
</reference>
<accession>A0A3P7IN67</accession>
<dbReference type="EMBL" id="UYYB01004426">
    <property type="protein sequence ID" value="VDM67044.1"/>
    <property type="molecule type" value="Genomic_DNA"/>
</dbReference>
<organism evidence="1 2">
    <name type="scientific">Strongylus vulgaris</name>
    <name type="common">Blood worm</name>
    <dbReference type="NCBI Taxonomy" id="40348"/>
    <lineage>
        <taxon>Eukaryota</taxon>
        <taxon>Metazoa</taxon>
        <taxon>Ecdysozoa</taxon>
        <taxon>Nematoda</taxon>
        <taxon>Chromadorea</taxon>
        <taxon>Rhabditida</taxon>
        <taxon>Rhabditina</taxon>
        <taxon>Rhabditomorpha</taxon>
        <taxon>Strongyloidea</taxon>
        <taxon>Strongylidae</taxon>
        <taxon>Strongylus</taxon>
    </lineage>
</organism>
<gene>
    <name evidence="1" type="ORF">SVUK_LOCUS2042</name>
</gene>
<protein>
    <submittedName>
        <fullName evidence="1">Uncharacterized protein</fullName>
    </submittedName>
</protein>
<sequence>MNVVCGNSAVSALSATYAVLVAADAVTSLMTAAELAAPGVVAFDDDDDDERPDAAAAANDCIPDGLFEPVIWSSDCKKLIKRSKNYSRLMNCKLCNILKEAFI</sequence>
<dbReference type="Proteomes" id="UP000270094">
    <property type="component" value="Unassembled WGS sequence"/>
</dbReference>
<dbReference type="AlphaFoldDB" id="A0A3P7IN67"/>
<keyword evidence="2" id="KW-1185">Reference proteome</keyword>